<dbReference type="InterPro" id="IPR036259">
    <property type="entry name" value="MFS_trans_sf"/>
</dbReference>
<feature type="transmembrane region" description="Helical" evidence="6">
    <location>
        <begin position="266"/>
        <end position="283"/>
    </location>
</feature>
<evidence type="ECO:0000313" key="8">
    <source>
        <dbReference type="EMBL" id="WUI84930.1"/>
    </source>
</evidence>
<dbReference type="PANTHER" id="PTHR23537:SF1">
    <property type="entry name" value="SUGAR TRANSPORTER"/>
    <property type="match status" value="1"/>
</dbReference>
<keyword evidence="2 6" id="KW-0812">Transmembrane</keyword>
<protein>
    <submittedName>
        <fullName evidence="8">YbfB/YjiJ family MFS transporter</fullName>
    </submittedName>
</protein>
<sequence>MTSTAPTGLWPALRLALGTASALGFARFAYGLLLPAMRDDLSWTLAAAGAMSAANGFGYLLGALLTRGLVRRLGATTAFRVAMALTAASLAVTAVSGDYLTLVVLRTLSGATGAVVFIVGGVLASRLAAAAESAAPITVYFAGTGLGIVLSGVAVPLLGEHWRLAWVALGAAAALATAVSWTAPSSEPEGPVTGRARLRPLRAPALAYLLFAAGYITYITFLSAYLADHGTSVGQVVLTWAVLGTAVAAAPAVWSRPIARWPGNRALATLLAVMSGGAALMLVSSATPVVLTSALLYGATFMGVPAAVTALIRTHTPAVDWTATLALFTAVFAAGQTAGPWLSGLVADRTSTTATLAWTAVLGTVAALIALVGPRPGRSLTTHDQPKEQDHGEFRARPRNVPRWMVLRGPHPTVARPRAQRPPADVDRSE</sequence>
<evidence type="ECO:0000256" key="3">
    <source>
        <dbReference type="ARBA" id="ARBA00022989"/>
    </source>
</evidence>
<reference evidence="8 9" key="1">
    <citation type="submission" date="2022-10" db="EMBL/GenBank/DDBJ databases">
        <title>The complete genomes of actinobacterial strains from the NBC collection.</title>
        <authorList>
            <person name="Joergensen T.S."/>
            <person name="Alvarez Arevalo M."/>
            <person name="Sterndorff E.B."/>
            <person name="Faurdal D."/>
            <person name="Vuksanovic O."/>
            <person name="Mourched A.-S."/>
            <person name="Charusanti P."/>
            <person name="Shaw S."/>
            <person name="Blin K."/>
            <person name="Weber T."/>
        </authorList>
    </citation>
    <scope>NUCLEOTIDE SEQUENCE [LARGE SCALE GENOMIC DNA]</scope>
    <source>
        <strain evidence="8 9">NBC_00396</strain>
    </source>
</reference>
<comment type="subcellular location">
    <subcellularLocation>
        <location evidence="1">Cell membrane</location>
        <topology evidence="1">Multi-pass membrane protein</topology>
    </subcellularLocation>
</comment>
<accession>A0ABZ1PMM6</accession>
<dbReference type="EMBL" id="CP107941">
    <property type="protein sequence ID" value="WUI84930.1"/>
    <property type="molecule type" value="Genomic_DNA"/>
</dbReference>
<feature type="transmembrane region" description="Helical" evidence="6">
    <location>
        <begin position="205"/>
        <end position="227"/>
    </location>
</feature>
<dbReference type="InterPro" id="IPR020846">
    <property type="entry name" value="MFS_dom"/>
</dbReference>
<evidence type="ECO:0000313" key="9">
    <source>
        <dbReference type="Proteomes" id="UP001346877"/>
    </source>
</evidence>
<feature type="domain" description="Major facilitator superfamily (MFS) profile" evidence="7">
    <location>
        <begin position="12"/>
        <end position="378"/>
    </location>
</feature>
<feature type="transmembrane region" description="Helical" evidence="6">
    <location>
        <begin position="355"/>
        <end position="373"/>
    </location>
</feature>
<feature type="transmembrane region" description="Helical" evidence="6">
    <location>
        <begin position="289"/>
        <end position="312"/>
    </location>
</feature>
<name>A0ABZ1PMM6_9ACTN</name>
<keyword evidence="9" id="KW-1185">Reference proteome</keyword>
<dbReference type="RefSeq" id="WP_328374982.1">
    <property type="nucleotide sequence ID" value="NZ_CP107941.1"/>
</dbReference>
<feature type="transmembrane region" description="Helical" evidence="6">
    <location>
        <begin position="77"/>
        <end position="97"/>
    </location>
</feature>
<feature type="transmembrane region" description="Helical" evidence="6">
    <location>
        <begin position="12"/>
        <end position="33"/>
    </location>
</feature>
<keyword evidence="4 6" id="KW-0472">Membrane</keyword>
<evidence type="ECO:0000256" key="2">
    <source>
        <dbReference type="ARBA" id="ARBA00022692"/>
    </source>
</evidence>
<proteinExistence type="predicted"/>
<feature type="transmembrane region" description="Helical" evidence="6">
    <location>
        <begin position="324"/>
        <end position="343"/>
    </location>
</feature>
<feature type="transmembrane region" description="Helical" evidence="6">
    <location>
        <begin position="103"/>
        <end position="125"/>
    </location>
</feature>
<dbReference type="PROSITE" id="PS50850">
    <property type="entry name" value="MFS"/>
    <property type="match status" value="1"/>
</dbReference>
<gene>
    <name evidence="8" type="ORF">OG375_11660</name>
</gene>
<evidence type="ECO:0000256" key="1">
    <source>
        <dbReference type="ARBA" id="ARBA00004651"/>
    </source>
</evidence>
<evidence type="ECO:0000259" key="7">
    <source>
        <dbReference type="PROSITE" id="PS50850"/>
    </source>
</evidence>
<feature type="transmembrane region" description="Helical" evidence="6">
    <location>
        <begin position="233"/>
        <end position="254"/>
    </location>
</feature>
<dbReference type="InterPro" id="IPR010645">
    <property type="entry name" value="MFS_4"/>
</dbReference>
<evidence type="ECO:0000256" key="6">
    <source>
        <dbReference type="SAM" id="Phobius"/>
    </source>
</evidence>
<feature type="transmembrane region" description="Helical" evidence="6">
    <location>
        <begin position="137"/>
        <end position="158"/>
    </location>
</feature>
<dbReference type="SUPFAM" id="SSF103473">
    <property type="entry name" value="MFS general substrate transporter"/>
    <property type="match status" value="1"/>
</dbReference>
<organism evidence="8 9">
    <name type="scientific">Micromonospora zamorensis</name>
    <dbReference type="NCBI Taxonomy" id="709883"/>
    <lineage>
        <taxon>Bacteria</taxon>
        <taxon>Bacillati</taxon>
        <taxon>Actinomycetota</taxon>
        <taxon>Actinomycetes</taxon>
        <taxon>Micromonosporales</taxon>
        <taxon>Micromonosporaceae</taxon>
        <taxon>Micromonospora</taxon>
    </lineage>
</organism>
<dbReference type="Proteomes" id="UP001346877">
    <property type="component" value="Chromosome"/>
</dbReference>
<dbReference type="Gene3D" id="1.20.1250.20">
    <property type="entry name" value="MFS general substrate transporter like domains"/>
    <property type="match status" value="1"/>
</dbReference>
<dbReference type="Pfam" id="PF06779">
    <property type="entry name" value="MFS_4"/>
    <property type="match status" value="1"/>
</dbReference>
<feature type="transmembrane region" description="Helical" evidence="6">
    <location>
        <begin position="164"/>
        <end position="184"/>
    </location>
</feature>
<evidence type="ECO:0000256" key="4">
    <source>
        <dbReference type="ARBA" id="ARBA00023136"/>
    </source>
</evidence>
<feature type="compositionally biased region" description="Basic and acidic residues" evidence="5">
    <location>
        <begin position="384"/>
        <end position="396"/>
    </location>
</feature>
<feature type="transmembrane region" description="Helical" evidence="6">
    <location>
        <begin position="45"/>
        <end position="65"/>
    </location>
</feature>
<dbReference type="PANTHER" id="PTHR23537">
    <property type="match status" value="1"/>
</dbReference>
<keyword evidence="3 6" id="KW-1133">Transmembrane helix</keyword>
<feature type="region of interest" description="Disordered" evidence="5">
    <location>
        <begin position="377"/>
        <end position="430"/>
    </location>
</feature>
<evidence type="ECO:0000256" key="5">
    <source>
        <dbReference type="SAM" id="MobiDB-lite"/>
    </source>
</evidence>